<evidence type="ECO:0000256" key="1">
    <source>
        <dbReference type="SAM" id="MobiDB-lite"/>
    </source>
</evidence>
<organism evidence="2 3">
    <name type="scientific">Streptomyces rimosus subsp. rimosus</name>
    <dbReference type="NCBI Taxonomy" id="132474"/>
    <lineage>
        <taxon>Bacteria</taxon>
        <taxon>Bacillati</taxon>
        <taxon>Actinomycetota</taxon>
        <taxon>Actinomycetes</taxon>
        <taxon>Kitasatosporales</taxon>
        <taxon>Streptomycetaceae</taxon>
        <taxon>Streptomyces</taxon>
    </lineage>
</organism>
<reference evidence="2 3" key="1">
    <citation type="submission" date="2022-03" db="EMBL/GenBank/DDBJ databases">
        <title>Complete genome of Streptomyces rimosus ssp. rimosus R7 (=ATCC 10970).</title>
        <authorList>
            <person name="Beganovic S."/>
            <person name="Ruckert C."/>
            <person name="Busche T."/>
            <person name="Kalinowski J."/>
            <person name="Wittmann C."/>
        </authorList>
    </citation>
    <scope>NUCLEOTIDE SEQUENCE [LARGE SCALE GENOMIC DNA]</scope>
    <source>
        <strain evidence="2 3">R7</strain>
    </source>
</reference>
<dbReference type="Pfam" id="PF05141">
    <property type="entry name" value="DIT1_PvcA"/>
    <property type="match status" value="1"/>
</dbReference>
<evidence type="ECO:0000313" key="2">
    <source>
        <dbReference type="EMBL" id="UNZ06076.1"/>
    </source>
</evidence>
<dbReference type="PIRSF" id="PIRSF037196">
    <property type="entry name" value="Pyoverdine_chromoph_PvcA"/>
    <property type="match status" value="1"/>
</dbReference>
<dbReference type="Gene3D" id="3.30.60.140">
    <property type="match status" value="1"/>
</dbReference>
<dbReference type="PANTHER" id="PTHR37285">
    <property type="entry name" value="SPORE WALL MATURATION PROTEIN DIT1"/>
    <property type="match status" value="1"/>
</dbReference>
<dbReference type="RefSeq" id="WP_003979694.1">
    <property type="nucleotide sequence ID" value="NZ_CP043497.1"/>
</dbReference>
<feature type="region of interest" description="Disordered" evidence="1">
    <location>
        <begin position="316"/>
        <end position="336"/>
    </location>
</feature>
<dbReference type="PANTHER" id="PTHR37285:SF5">
    <property type="entry name" value="SPORE WALL MATURATION PROTEIN DIT1"/>
    <property type="match status" value="1"/>
</dbReference>
<protein>
    <submittedName>
        <fullName evidence="2">Pyoverdine/dityrosine biosynthesis protein</fullName>
    </submittedName>
</protein>
<evidence type="ECO:0000313" key="3">
    <source>
        <dbReference type="Proteomes" id="UP000829494"/>
    </source>
</evidence>
<dbReference type="EMBL" id="CP094298">
    <property type="protein sequence ID" value="UNZ06076.1"/>
    <property type="molecule type" value="Genomic_DNA"/>
</dbReference>
<gene>
    <name evidence="2" type="ORF">SRIMR7_28410</name>
</gene>
<dbReference type="InterPro" id="IPR007817">
    <property type="entry name" value="Isocyanide_synthase_DIT1"/>
</dbReference>
<proteinExistence type="predicted"/>
<dbReference type="InterPro" id="IPR017133">
    <property type="entry name" value="PvcA"/>
</dbReference>
<dbReference type="Proteomes" id="UP000829494">
    <property type="component" value="Chromosome"/>
</dbReference>
<dbReference type="GeneID" id="66854787"/>
<name>A0ABY3Z8F7_STRRM</name>
<sequence>MRHPAPSAPATMAADILAALLPHHRTLEATAPAHEAAPTDFPYQLRQLEHLIAARRPIVLTLPGFPCKSPNPAKVIGHLPDEGERLALRFLDGLCARIGERYAPGARLVICSDGHIFSDLIGVPDPHVDAYNDALRAMIRTAGLSHLSTFDLRDVYGDLPCDAKREQVLRRYAPSLDALRAETRDTAAHDGETLRLYRGITRFLFEDTTGFEGTRSALQRACRSRAYGVIRRSRAWGALIAEHHPDAVRLSIHPQPRGAAKFGIRLLDAPDAWMTPWHACVLRQADGGVRLLRAADAARLGRLVHRDGRPSHYVEGAGRPAPVRMTAQVPPSATRR</sequence>
<keyword evidence="3" id="KW-1185">Reference proteome</keyword>
<accession>A0ABY3Z8F7</accession>